<proteinExistence type="predicted"/>
<protein>
    <submittedName>
        <fullName evidence="1">Uncharacterized protein</fullName>
    </submittedName>
</protein>
<dbReference type="AlphaFoldDB" id="A0A212LAW5"/>
<name>A0A212LAW5_9BACT</name>
<gene>
    <name evidence="1" type="ORF">KL86DES1_22085</name>
</gene>
<dbReference type="EMBL" id="FMJC01000002">
    <property type="protein sequence ID" value="SCM74675.1"/>
    <property type="molecule type" value="Genomic_DNA"/>
</dbReference>
<evidence type="ECO:0000313" key="1">
    <source>
        <dbReference type="EMBL" id="SCM74675.1"/>
    </source>
</evidence>
<accession>A0A212LAW5</accession>
<reference evidence="1" key="1">
    <citation type="submission" date="2016-08" db="EMBL/GenBank/DDBJ databases">
        <authorList>
            <person name="Seilhamer J.J."/>
        </authorList>
    </citation>
    <scope>NUCLEOTIDE SEQUENCE</scope>
    <source>
        <strain evidence="1">86-1</strain>
    </source>
</reference>
<organism evidence="1">
    <name type="scientific">uncultured Desulfovibrio sp</name>
    <dbReference type="NCBI Taxonomy" id="167968"/>
    <lineage>
        <taxon>Bacteria</taxon>
        <taxon>Pseudomonadati</taxon>
        <taxon>Thermodesulfobacteriota</taxon>
        <taxon>Desulfovibrionia</taxon>
        <taxon>Desulfovibrionales</taxon>
        <taxon>Desulfovibrionaceae</taxon>
        <taxon>Desulfovibrio</taxon>
        <taxon>environmental samples</taxon>
    </lineage>
</organism>
<sequence length="74" mass="8001">MREAERLRKGSGMGEPDECNMLLTLYFFVPPQRSLCDKTATGLAQAFSGGSASRALPIGANQSWPSTLLLLTKI</sequence>